<reference evidence="7" key="2">
    <citation type="journal article" date="2023" name="IMA Fungus">
        <title>Comparative genomic study of the Penicillium genus elucidates a diverse pangenome and 15 lateral gene transfer events.</title>
        <authorList>
            <person name="Petersen C."/>
            <person name="Sorensen T."/>
            <person name="Nielsen M.R."/>
            <person name="Sondergaard T.E."/>
            <person name="Sorensen J.L."/>
            <person name="Fitzpatrick D.A."/>
            <person name="Frisvad J.C."/>
            <person name="Nielsen K.L."/>
        </authorList>
    </citation>
    <scope>NUCLEOTIDE SEQUENCE</scope>
    <source>
        <strain evidence="7">IBT 19713</strain>
    </source>
</reference>
<dbReference type="GO" id="GO:0000981">
    <property type="term" value="F:DNA-binding transcription factor activity, RNA polymerase II-specific"/>
    <property type="evidence" value="ECO:0007669"/>
    <property type="project" value="InterPro"/>
</dbReference>
<dbReference type="OrthoDB" id="424974at2759"/>
<keyword evidence="8" id="KW-1185">Reference proteome</keyword>
<dbReference type="CDD" id="cd12148">
    <property type="entry name" value="fungal_TF_MHR"/>
    <property type="match status" value="1"/>
</dbReference>
<dbReference type="Proteomes" id="UP001150941">
    <property type="component" value="Unassembled WGS sequence"/>
</dbReference>
<dbReference type="GeneID" id="83199246"/>
<evidence type="ECO:0000256" key="3">
    <source>
        <dbReference type="ARBA" id="ARBA00023015"/>
    </source>
</evidence>
<proteinExistence type="predicted"/>
<keyword evidence="2" id="KW-0479">Metal-binding</keyword>
<keyword evidence="5" id="KW-0539">Nucleus</keyword>
<name>A0A9W9PL19_9EURO</name>
<dbReference type="EMBL" id="JAPQKS010000002">
    <property type="protein sequence ID" value="KAJ5247663.1"/>
    <property type="molecule type" value="Genomic_DNA"/>
</dbReference>
<dbReference type="GO" id="GO:0046872">
    <property type="term" value="F:metal ion binding"/>
    <property type="evidence" value="ECO:0007669"/>
    <property type="project" value="UniProtKB-KW"/>
</dbReference>
<evidence type="ECO:0000256" key="1">
    <source>
        <dbReference type="ARBA" id="ARBA00004123"/>
    </source>
</evidence>
<dbReference type="AlphaFoldDB" id="A0A9W9PL19"/>
<evidence type="ECO:0000256" key="2">
    <source>
        <dbReference type="ARBA" id="ARBA00022723"/>
    </source>
</evidence>
<dbReference type="InterPro" id="IPR050815">
    <property type="entry name" value="TF_fung"/>
</dbReference>
<comment type="caution">
    <text evidence="7">The sequence shown here is derived from an EMBL/GenBank/DDBJ whole genome shotgun (WGS) entry which is preliminary data.</text>
</comment>
<sequence length="476" mass="53994">MLNTKYQDGKTDLGFLQGNFLLSQLDFADGNTQKGSLSVAIGLRVIQSLQLNQGKKMDLAEGLEADARNRITWAYFMLDRAYNGSRNYSLCLSDNHFTLPFPSMRGQNENAMCGSLQKRSMSQGHEADQGILACLIQLYSLWGKATEWVFEPLATSCLPPWQSGSAIAILESEWMQFETQFADAHRYMNVDFKRRAREDPDSRPYLSTWLCVQFLFHSIQCLIHHPFVTMIKLRHMSENLSATFLQKSFESSLLHSRWIARFVKEMADGDIRLRDPFFGYLAAIAATIQLEHTGNRNPQIALLVNNEYRVLVEYITELASQWESMYALVTRINELASRRQNHGSLFYNQEGFSGALSSMPTPSNLPRMSPEDESLMWDILDITSSPVNRKPGVSDITVQGSPEASRTNRTFTRASSKHANREPTGNPILDSQTSQTINETSEWSFGNQGHHSHTFATSVPDIPDWMIFGDFMSEHL</sequence>
<dbReference type="GO" id="GO:0005634">
    <property type="term" value="C:nucleus"/>
    <property type="evidence" value="ECO:0007669"/>
    <property type="project" value="UniProtKB-SubCell"/>
</dbReference>
<comment type="subcellular location">
    <subcellularLocation>
        <location evidence="1">Nucleus</location>
    </subcellularLocation>
</comment>
<feature type="compositionally biased region" description="Polar residues" evidence="6">
    <location>
        <begin position="396"/>
        <end position="414"/>
    </location>
</feature>
<evidence type="ECO:0000313" key="8">
    <source>
        <dbReference type="Proteomes" id="UP001150941"/>
    </source>
</evidence>
<keyword evidence="3" id="KW-0805">Transcription regulation</keyword>
<organism evidence="7 8">
    <name type="scientific">Penicillium chermesinum</name>
    <dbReference type="NCBI Taxonomy" id="63820"/>
    <lineage>
        <taxon>Eukaryota</taxon>
        <taxon>Fungi</taxon>
        <taxon>Dikarya</taxon>
        <taxon>Ascomycota</taxon>
        <taxon>Pezizomycotina</taxon>
        <taxon>Eurotiomycetes</taxon>
        <taxon>Eurotiomycetidae</taxon>
        <taxon>Eurotiales</taxon>
        <taxon>Aspergillaceae</taxon>
        <taxon>Penicillium</taxon>
    </lineage>
</organism>
<dbReference type="PANTHER" id="PTHR47338:SF27">
    <property type="entry name" value="ZN(II)2CYS6 TRANSCRIPTION FACTOR (EUROFUNG)"/>
    <property type="match status" value="1"/>
</dbReference>
<keyword evidence="4" id="KW-0804">Transcription</keyword>
<feature type="region of interest" description="Disordered" evidence="6">
    <location>
        <begin position="390"/>
        <end position="432"/>
    </location>
</feature>
<dbReference type="RefSeq" id="XP_058335084.1">
    <property type="nucleotide sequence ID" value="XM_058471943.1"/>
</dbReference>
<evidence type="ECO:0000256" key="4">
    <source>
        <dbReference type="ARBA" id="ARBA00023163"/>
    </source>
</evidence>
<accession>A0A9W9PL19</accession>
<evidence type="ECO:0000313" key="7">
    <source>
        <dbReference type="EMBL" id="KAJ5247663.1"/>
    </source>
</evidence>
<evidence type="ECO:0000256" key="6">
    <source>
        <dbReference type="SAM" id="MobiDB-lite"/>
    </source>
</evidence>
<protein>
    <submittedName>
        <fullName evidence="7">Transcription factor</fullName>
    </submittedName>
</protein>
<dbReference type="PANTHER" id="PTHR47338">
    <property type="entry name" value="ZN(II)2CYS6 TRANSCRIPTION FACTOR (EUROFUNG)-RELATED"/>
    <property type="match status" value="1"/>
</dbReference>
<evidence type="ECO:0000256" key="5">
    <source>
        <dbReference type="ARBA" id="ARBA00023242"/>
    </source>
</evidence>
<reference evidence="7" key="1">
    <citation type="submission" date="2022-11" db="EMBL/GenBank/DDBJ databases">
        <authorList>
            <person name="Petersen C."/>
        </authorList>
    </citation>
    <scope>NUCLEOTIDE SEQUENCE</scope>
    <source>
        <strain evidence="7">IBT 19713</strain>
    </source>
</reference>
<gene>
    <name evidence="7" type="ORF">N7468_002646</name>
</gene>